<dbReference type="KEGG" id="elim:B2M23_01000"/>
<dbReference type="PANTHER" id="PTHR34297">
    <property type="entry name" value="HYPOTHETICAL CYTOSOLIC PROTEIN-RELATED"/>
    <property type="match status" value="1"/>
</dbReference>
<reference evidence="5" key="2">
    <citation type="journal article" date="2017" name="Sci. Rep.">
        <title>Determination of the Genome and Primary Transcriptome of Syngas Fermenting Eubacterium limosum ATCC 8486.</title>
        <authorList>
            <person name="Song Y."/>
            <person name="Shin J."/>
            <person name="Jeong Y."/>
            <person name="Jin S."/>
            <person name="Lee J.K."/>
            <person name="Kim D.R."/>
            <person name="Kim S.C."/>
            <person name="Cho S."/>
            <person name="Cho B.K."/>
        </authorList>
    </citation>
    <scope>NUCLEOTIDE SEQUENCE [LARGE SCALE GENOMIC DNA]</scope>
    <source>
        <strain evidence="5">ATCC 8486</strain>
    </source>
</reference>
<evidence type="ECO:0000313" key="4">
    <source>
        <dbReference type="EMBL" id="MDE1471549.1"/>
    </source>
</evidence>
<reference evidence="3" key="1">
    <citation type="journal article" date="2015" name="Genome Announc.">
        <title>Draft Genome Sequence of Chemolithoautotrophic Acetogenic Butanol-Producing Eubacterium limosum ATCC 8486.</title>
        <authorList>
            <person name="Song Y."/>
            <person name="Cho B.K."/>
        </authorList>
    </citation>
    <scope>NUCLEOTIDE SEQUENCE</scope>
    <source>
        <strain evidence="3">ATCC 8486</strain>
    </source>
</reference>
<reference evidence="3" key="3">
    <citation type="submission" date="2017-02" db="EMBL/GenBank/DDBJ databases">
        <title>Integrative analysis reveals regulation of autotrophic growth of syngas fermenting bacteria at the translational level.</title>
        <authorList>
            <person name="Song Y."/>
            <person name="Shin J."/>
            <person name="Jeong Y."/>
            <person name="Jin S."/>
            <person name="Kim D.R."/>
            <person name="Kim S.C."/>
            <person name="Cho S."/>
            <person name="Cho B.-K."/>
        </authorList>
    </citation>
    <scope>NUCLEOTIDE SEQUENCE</scope>
    <source>
        <strain evidence="3">ATCC 8486</strain>
    </source>
</reference>
<name>A0AAC9W1M5_EUBLI</name>
<feature type="region of interest" description="Disordered" evidence="2">
    <location>
        <begin position="1"/>
        <end position="29"/>
    </location>
</feature>
<protein>
    <submittedName>
        <fullName evidence="3">Alkaline-shock protein</fullName>
    </submittedName>
    <submittedName>
        <fullName evidence="4">Asp23/Gls24 family envelope stress response protein</fullName>
    </submittedName>
</protein>
<feature type="region of interest" description="Disordered" evidence="2">
    <location>
        <begin position="139"/>
        <end position="173"/>
    </location>
</feature>
<evidence type="ECO:0000256" key="1">
    <source>
        <dbReference type="ARBA" id="ARBA00005721"/>
    </source>
</evidence>
<organism evidence="3 5">
    <name type="scientific">Eubacterium limosum</name>
    <dbReference type="NCBI Taxonomy" id="1736"/>
    <lineage>
        <taxon>Bacteria</taxon>
        <taxon>Bacillati</taxon>
        <taxon>Bacillota</taxon>
        <taxon>Clostridia</taxon>
        <taxon>Eubacteriales</taxon>
        <taxon>Eubacteriaceae</taxon>
        <taxon>Eubacterium</taxon>
    </lineage>
</organism>
<evidence type="ECO:0000313" key="5">
    <source>
        <dbReference type="Proteomes" id="UP000192391"/>
    </source>
</evidence>
<dbReference type="AlphaFoldDB" id="A0AAC9W1M5"/>
<feature type="compositionally biased region" description="Low complexity" evidence="2">
    <location>
        <begin position="10"/>
        <end position="29"/>
    </location>
</feature>
<evidence type="ECO:0000256" key="2">
    <source>
        <dbReference type="SAM" id="MobiDB-lite"/>
    </source>
</evidence>
<sequence length="173" mass="18967">MAAEATMHTMNNNQQKGGNAQQQQNMQQKTSLTYDDKVVKKIAGLVAQEVPGILAMSGGLISNITEKITDNENITKGIGAEVGKKQVALDLDVICEYNRNIPQIFKDTIDKVTKTVKDMTGLDVIEINMHVDDVMTKKEYEEQQNNNNSNSRVDNDDNSNGGFMGMGGGSRVQ</sequence>
<keyword evidence="6" id="KW-1185">Reference proteome</keyword>
<proteinExistence type="inferred from homology"/>
<evidence type="ECO:0000313" key="6">
    <source>
        <dbReference type="Proteomes" id="UP001215087"/>
    </source>
</evidence>
<dbReference type="Proteomes" id="UP001215087">
    <property type="component" value="Unassembled WGS sequence"/>
</dbReference>
<dbReference type="InterPro" id="IPR005531">
    <property type="entry name" value="Asp23"/>
</dbReference>
<dbReference type="PANTHER" id="PTHR34297:SF3">
    <property type="entry name" value="ALKALINE SHOCK PROTEIN 23"/>
    <property type="match status" value="1"/>
</dbReference>
<dbReference type="EMBL" id="CP019962">
    <property type="protein sequence ID" value="ARD64211.1"/>
    <property type="molecule type" value="Genomic_DNA"/>
</dbReference>
<gene>
    <name evidence="3" type="ORF">B2M23_01000</name>
    <name evidence="4" type="ORF">PTZ04_14925</name>
</gene>
<evidence type="ECO:0000313" key="3">
    <source>
        <dbReference type="EMBL" id="ARD64211.1"/>
    </source>
</evidence>
<dbReference type="RefSeq" id="WP_038350926.1">
    <property type="nucleotide sequence ID" value="NZ_CP019962.1"/>
</dbReference>
<feature type="compositionally biased region" description="Gly residues" evidence="2">
    <location>
        <begin position="162"/>
        <end position="173"/>
    </location>
</feature>
<dbReference type="EMBL" id="JAQSVD010000008">
    <property type="protein sequence ID" value="MDE1471549.1"/>
    <property type="molecule type" value="Genomic_DNA"/>
</dbReference>
<accession>A0AAC9W1M5</accession>
<reference evidence="4 6" key="4">
    <citation type="submission" date="2023-02" db="EMBL/GenBank/DDBJ databases">
        <title>Comparative genome analysis of Eubacterium limosum species.</title>
        <authorList>
            <person name="Bak J.E."/>
        </authorList>
    </citation>
    <scope>NUCLEOTIDE SEQUENCE [LARGE SCALE GENOMIC DNA]</scope>
    <source>
        <strain evidence="4 6">KGMB01548</strain>
    </source>
</reference>
<dbReference type="Proteomes" id="UP000192391">
    <property type="component" value="Chromosome"/>
</dbReference>
<dbReference type="Pfam" id="PF03780">
    <property type="entry name" value="Asp23"/>
    <property type="match status" value="1"/>
</dbReference>
<comment type="similarity">
    <text evidence="1">Belongs to the asp23 family.</text>
</comment>